<feature type="compositionally biased region" description="Low complexity" evidence="1">
    <location>
        <begin position="47"/>
        <end position="57"/>
    </location>
</feature>
<name>A0A5C7GR51_9ROSI</name>
<dbReference type="AlphaFoldDB" id="A0A5C7GR51"/>
<organism evidence="2 3">
    <name type="scientific">Acer yangbiense</name>
    <dbReference type="NCBI Taxonomy" id="1000413"/>
    <lineage>
        <taxon>Eukaryota</taxon>
        <taxon>Viridiplantae</taxon>
        <taxon>Streptophyta</taxon>
        <taxon>Embryophyta</taxon>
        <taxon>Tracheophyta</taxon>
        <taxon>Spermatophyta</taxon>
        <taxon>Magnoliopsida</taxon>
        <taxon>eudicotyledons</taxon>
        <taxon>Gunneridae</taxon>
        <taxon>Pentapetalae</taxon>
        <taxon>rosids</taxon>
        <taxon>malvids</taxon>
        <taxon>Sapindales</taxon>
        <taxon>Sapindaceae</taxon>
        <taxon>Hippocastanoideae</taxon>
        <taxon>Acereae</taxon>
        <taxon>Acer</taxon>
    </lineage>
</organism>
<comment type="caution">
    <text evidence="2">The sequence shown here is derived from an EMBL/GenBank/DDBJ whole genome shotgun (WGS) entry which is preliminary data.</text>
</comment>
<keyword evidence="3" id="KW-1185">Reference proteome</keyword>
<dbReference type="Proteomes" id="UP000323000">
    <property type="component" value="Chromosome 13"/>
</dbReference>
<feature type="region of interest" description="Disordered" evidence="1">
    <location>
        <begin position="1"/>
        <end position="60"/>
    </location>
</feature>
<gene>
    <name evidence="2" type="ORF">EZV62_026221</name>
</gene>
<accession>A0A5C7GR51</accession>
<protein>
    <submittedName>
        <fullName evidence="2">Uncharacterized protein</fullName>
    </submittedName>
</protein>
<proteinExistence type="predicted"/>
<evidence type="ECO:0000256" key="1">
    <source>
        <dbReference type="SAM" id="MobiDB-lite"/>
    </source>
</evidence>
<evidence type="ECO:0000313" key="3">
    <source>
        <dbReference type="Proteomes" id="UP000323000"/>
    </source>
</evidence>
<sequence length="147" mass="16495">MVMDEPASRTGPHRRPGNNENRQKHAVDAGFPSSAAREEEFSDSDSCDSVSESSSSSTRLADLSASFRVFSESLLRRELAEMEMMKSREALRCEAEKRRMETEAELTQMLVQTQLQIASFVAGKSTSRKRKRVAEDESTSLSQRQNS</sequence>
<dbReference type="OrthoDB" id="5925at2759"/>
<reference evidence="3" key="1">
    <citation type="journal article" date="2019" name="Gigascience">
        <title>De novo genome assembly of the endangered Acer yangbiense, a plant species with extremely small populations endemic to Yunnan Province, China.</title>
        <authorList>
            <person name="Yang J."/>
            <person name="Wariss H.M."/>
            <person name="Tao L."/>
            <person name="Zhang R."/>
            <person name="Yun Q."/>
            <person name="Hollingsworth P."/>
            <person name="Dao Z."/>
            <person name="Luo G."/>
            <person name="Guo H."/>
            <person name="Ma Y."/>
            <person name="Sun W."/>
        </authorList>
    </citation>
    <scope>NUCLEOTIDE SEQUENCE [LARGE SCALE GENOMIC DNA]</scope>
    <source>
        <strain evidence="3">cv. Malutang</strain>
    </source>
</reference>
<feature type="region of interest" description="Disordered" evidence="1">
    <location>
        <begin position="122"/>
        <end position="147"/>
    </location>
</feature>
<evidence type="ECO:0000313" key="2">
    <source>
        <dbReference type="EMBL" id="TXG46927.1"/>
    </source>
</evidence>
<dbReference type="EMBL" id="VAHF01000013">
    <property type="protein sequence ID" value="TXG46927.1"/>
    <property type="molecule type" value="Genomic_DNA"/>
</dbReference>